<organism evidence="1 2">
    <name type="scientific">Auriscalpium vulgare</name>
    <dbReference type="NCBI Taxonomy" id="40419"/>
    <lineage>
        <taxon>Eukaryota</taxon>
        <taxon>Fungi</taxon>
        <taxon>Dikarya</taxon>
        <taxon>Basidiomycota</taxon>
        <taxon>Agaricomycotina</taxon>
        <taxon>Agaricomycetes</taxon>
        <taxon>Russulales</taxon>
        <taxon>Auriscalpiaceae</taxon>
        <taxon>Auriscalpium</taxon>
    </lineage>
</organism>
<comment type="caution">
    <text evidence="1">The sequence shown here is derived from an EMBL/GenBank/DDBJ whole genome shotgun (WGS) entry which is preliminary data.</text>
</comment>
<reference evidence="1" key="1">
    <citation type="submission" date="2021-02" db="EMBL/GenBank/DDBJ databases">
        <authorList>
            <consortium name="DOE Joint Genome Institute"/>
            <person name="Ahrendt S."/>
            <person name="Looney B.P."/>
            <person name="Miyauchi S."/>
            <person name="Morin E."/>
            <person name="Drula E."/>
            <person name="Courty P.E."/>
            <person name="Chicoki N."/>
            <person name="Fauchery L."/>
            <person name="Kohler A."/>
            <person name="Kuo A."/>
            <person name="Labutti K."/>
            <person name="Pangilinan J."/>
            <person name="Lipzen A."/>
            <person name="Riley R."/>
            <person name="Andreopoulos W."/>
            <person name="He G."/>
            <person name="Johnson J."/>
            <person name="Barry K.W."/>
            <person name="Grigoriev I.V."/>
            <person name="Nagy L."/>
            <person name="Hibbett D."/>
            <person name="Henrissat B."/>
            <person name="Matheny P.B."/>
            <person name="Labbe J."/>
            <person name="Martin F."/>
        </authorList>
    </citation>
    <scope>NUCLEOTIDE SEQUENCE</scope>
    <source>
        <strain evidence="1">FP105234-sp</strain>
    </source>
</reference>
<sequence>MVVDDLFSGKGAQKGIRWYHEGGSRKQVAETTDSDSEARGTGYDEDEEMSARFTAERSSARETGKERNNLNSSTSSKPLTDDGHISEDDIKHRLADFVIIRRRGQTRAVVSVVEVKPQPWTKDSLFNKGAERLAARTRVSEMMPQVVQQVQFAFREHSSLQRVWALCLVGHWCRFLCFDREKTPGIVFDDIHPRGYKPDPAKNEPEADEVPSSESAVFPILTEDGHDFHPDFKTHWLEFMKWARSMELQD</sequence>
<proteinExistence type="predicted"/>
<protein>
    <submittedName>
        <fullName evidence="1">Uncharacterized protein</fullName>
    </submittedName>
</protein>
<gene>
    <name evidence="1" type="ORF">FA95DRAFT_1001615</name>
</gene>
<name>A0ACB8R6F5_9AGAM</name>
<reference evidence="1" key="2">
    <citation type="journal article" date="2022" name="New Phytol.">
        <title>Evolutionary transition to the ectomycorrhizal habit in the genomes of a hyperdiverse lineage of mushroom-forming fungi.</title>
        <authorList>
            <person name="Looney B."/>
            <person name="Miyauchi S."/>
            <person name="Morin E."/>
            <person name="Drula E."/>
            <person name="Courty P.E."/>
            <person name="Kohler A."/>
            <person name="Kuo A."/>
            <person name="LaButti K."/>
            <person name="Pangilinan J."/>
            <person name="Lipzen A."/>
            <person name="Riley R."/>
            <person name="Andreopoulos W."/>
            <person name="He G."/>
            <person name="Johnson J."/>
            <person name="Nolan M."/>
            <person name="Tritt A."/>
            <person name="Barry K.W."/>
            <person name="Grigoriev I.V."/>
            <person name="Nagy L.G."/>
            <person name="Hibbett D."/>
            <person name="Henrissat B."/>
            <person name="Matheny P.B."/>
            <person name="Labbe J."/>
            <person name="Martin F.M."/>
        </authorList>
    </citation>
    <scope>NUCLEOTIDE SEQUENCE</scope>
    <source>
        <strain evidence="1">FP105234-sp</strain>
    </source>
</reference>
<evidence type="ECO:0000313" key="1">
    <source>
        <dbReference type="EMBL" id="KAI0039644.1"/>
    </source>
</evidence>
<dbReference type="EMBL" id="MU276279">
    <property type="protein sequence ID" value="KAI0039644.1"/>
    <property type="molecule type" value="Genomic_DNA"/>
</dbReference>
<accession>A0ACB8R6F5</accession>
<evidence type="ECO:0000313" key="2">
    <source>
        <dbReference type="Proteomes" id="UP000814033"/>
    </source>
</evidence>
<dbReference type="Proteomes" id="UP000814033">
    <property type="component" value="Unassembled WGS sequence"/>
</dbReference>
<keyword evidence="2" id="KW-1185">Reference proteome</keyword>